<dbReference type="InterPro" id="IPR029045">
    <property type="entry name" value="ClpP/crotonase-like_dom_sf"/>
</dbReference>
<sequence length="246" mass="26456">MRREDGILELTLHSDGGPLRWGDGPHSELGHCFADVAADRDNRVVIITGAGDRFISGLDDSWVGTMTPELWSRIFHNGHRLLLNLLDIEVPVIGVLNGPARVHAEIGLLSDIVLASDRAEFADSPHFRAGAVPGDGVHVVWPLLLGPNRGRYFLLTGQRISAAQALDLGVVNEILPHGTVLDRAWEHARDLARQPDTTLRYARAAITGSLRRSLRADLTAGLALEGLGAHGSWPDGSAPTGPAVVR</sequence>
<dbReference type="OrthoDB" id="9807606at2"/>
<dbReference type="GO" id="GO:0003824">
    <property type="term" value="F:catalytic activity"/>
    <property type="evidence" value="ECO:0007669"/>
    <property type="project" value="UniProtKB-ARBA"/>
</dbReference>
<dbReference type="CDD" id="cd06558">
    <property type="entry name" value="crotonase-like"/>
    <property type="match status" value="1"/>
</dbReference>
<proteinExistence type="inferred from homology"/>
<name>A0A7Z1AUM7_9PSEU</name>
<dbReference type="PANTHER" id="PTHR43802:SF1">
    <property type="entry name" value="IP11341P-RELATED"/>
    <property type="match status" value="1"/>
</dbReference>
<evidence type="ECO:0000313" key="3">
    <source>
        <dbReference type="Proteomes" id="UP000185696"/>
    </source>
</evidence>
<dbReference type="SUPFAM" id="SSF52096">
    <property type="entry name" value="ClpP/crotonase"/>
    <property type="match status" value="1"/>
</dbReference>
<gene>
    <name evidence="2" type="ORF">BLA60_34775</name>
</gene>
<dbReference type="Gene3D" id="3.90.226.10">
    <property type="entry name" value="2-enoyl-CoA Hydratase, Chain A, domain 1"/>
    <property type="match status" value="1"/>
</dbReference>
<organism evidence="2 3">
    <name type="scientific">Actinophytocola xinjiangensis</name>
    <dbReference type="NCBI Taxonomy" id="485602"/>
    <lineage>
        <taxon>Bacteria</taxon>
        <taxon>Bacillati</taxon>
        <taxon>Actinomycetota</taxon>
        <taxon>Actinomycetes</taxon>
        <taxon>Pseudonocardiales</taxon>
        <taxon>Pseudonocardiaceae</taxon>
    </lineage>
</organism>
<comment type="similarity">
    <text evidence="1">Belongs to the enoyl-CoA hydratase/isomerase family.</text>
</comment>
<dbReference type="EMBL" id="MSIF01000026">
    <property type="protein sequence ID" value="OLF05777.1"/>
    <property type="molecule type" value="Genomic_DNA"/>
</dbReference>
<dbReference type="PANTHER" id="PTHR43802">
    <property type="entry name" value="ENOYL-COA HYDRATASE"/>
    <property type="match status" value="1"/>
</dbReference>
<dbReference type="InterPro" id="IPR001753">
    <property type="entry name" value="Enoyl-CoA_hydra/iso"/>
</dbReference>
<comment type="caution">
    <text evidence="2">The sequence shown here is derived from an EMBL/GenBank/DDBJ whole genome shotgun (WGS) entry which is preliminary data.</text>
</comment>
<keyword evidence="3" id="KW-1185">Reference proteome</keyword>
<evidence type="ECO:0000256" key="1">
    <source>
        <dbReference type="ARBA" id="ARBA00005254"/>
    </source>
</evidence>
<dbReference type="Proteomes" id="UP000185696">
    <property type="component" value="Unassembled WGS sequence"/>
</dbReference>
<evidence type="ECO:0008006" key="4">
    <source>
        <dbReference type="Google" id="ProtNLM"/>
    </source>
</evidence>
<dbReference type="AlphaFoldDB" id="A0A7Z1AUM7"/>
<protein>
    <recommendedName>
        <fullName evidence="4">Enoyl-CoA hydratase/carnithine racemase</fullName>
    </recommendedName>
</protein>
<evidence type="ECO:0000313" key="2">
    <source>
        <dbReference type="EMBL" id="OLF05777.1"/>
    </source>
</evidence>
<accession>A0A7Z1AUM7</accession>
<reference evidence="2 3" key="1">
    <citation type="submission" date="2016-12" db="EMBL/GenBank/DDBJ databases">
        <title>The draft genome sequence of Actinophytocola xinjiangensis.</title>
        <authorList>
            <person name="Wang W."/>
            <person name="Yuan L."/>
        </authorList>
    </citation>
    <scope>NUCLEOTIDE SEQUENCE [LARGE SCALE GENOMIC DNA]</scope>
    <source>
        <strain evidence="2 3">CGMCC 4.4663</strain>
    </source>
</reference>
<dbReference type="Pfam" id="PF00378">
    <property type="entry name" value="ECH_1"/>
    <property type="match status" value="1"/>
</dbReference>